<accession>A0ABD1PFC1</accession>
<dbReference type="Gene3D" id="3.40.50.1000">
    <property type="entry name" value="HAD superfamily/HAD-like"/>
    <property type="match status" value="1"/>
</dbReference>
<keyword evidence="2" id="KW-1185">Reference proteome</keyword>
<dbReference type="Proteomes" id="UP001604277">
    <property type="component" value="Unassembled WGS sequence"/>
</dbReference>
<dbReference type="AlphaFoldDB" id="A0ABD1PFC1"/>
<evidence type="ECO:0000313" key="1">
    <source>
        <dbReference type="EMBL" id="KAL2462598.1"/>
    </source>
</evidence>
<dbReference type="InterPro" id="IPR023214">
    <property type="entry name" value="HAD_sf"/>
</dbReference>
<name>A0ABD1PFC1_9LAMI</name>
<gene>
    <name evidence="1" type="ORF">Fot_53835</name>
</gene>
<protein>
    <submittedName>
        <fullName evidence="1">Acid phosphatase 1-like</fullName>
    </submittedName>
</protein>
<dbReference type="InterPro" id="IPR005519">
    <property type="entry name" value="Acid_phosphat_B-like"/>
</dbReference>
<dbReference type="EMBL" id="JBFOLJ010000020">
    <property type="protein sequence ID" value="KAL2462598.1"/>
    <property type="molecule type" value="Genomic_DNA"/>
</dbReference>
<reference evidence="2" key="1">
    <citation type="submission" date="2024-07" db="EMBL/GenBank/DDBJ databases">
        <title>Two chromosome-level genome assemblies of Korean endemic species Abeliophyllum distichum and Forsythia ovata (Oleaceae).</title>
        <authorList>
            <person name="Jang H."/>
        </authorList>
    </citation>
    <scope>NUCLEOTIDE SEQUENCE [LARGE SCALE GENOMIC DNA]</scope>
</reference>
<evidence type="ECO:0000313" key="2">
    <source>
        <dbReference type="Proteomes" id="UP001604277"/>
    </source>
</evidence>
<comment type="caution">
    <text evidence="1">The sequence shown here is derived from an EMBL/GenBank/DDBJ whole genome shotgun (WGS) entry which is preliminary data.</text>
</comment>
<dbReference type="Pfam" id="PF03767">
    <property type="entry name" value="Acid_phosphat_B"/>
    <property type="match status" value="1"/>
</dbReference>
<sequence>MELRRRTNQEEGHGFLFLSTISTISHGASVPPKQVHGLPPPPGAGGFLDWRLAVETNNIRNWDLIPRSCRRYVAWYMLDQQYSVDCDVDILAYIYVVISRTL</sequence>
<organism evidence="1 2">
    <name type="scientific">Forsythia ovata</name>
    <dbReference type="NCBI Taxonomy" id="205694"/>
    <lineage>
        <taxon>Eukaryota</taxon>
        <taxon>Viridiplantae</taxon>
        <taxon>Streptophyta</taxon>
        <taxon>Embryophyta</taxon>
        <taxon>Tracheophyta</taxon>
        <taxon>Spermatophyta</taxon>
        <taxon>Magnoliopsida</taxon>
        <taxon>eudicotyledons</taxon>
        <taxon>Gunneridae</taxon>
        <taxon>Pentapetalae</taxon>
        <taxon>asterids</taxon>
        <taxon>lamiids</taxon>
        <taxon>Lamiales</taxon>
        <taxon>Oleaceae</taxon>
        <taxon>Forsythieae</taxon>
        <taxon>Forsythia</taxon>
    </lineage>
</organism>
<proteinExistence type="predicted"/>